<protein>
    <submittedName>
        <fullName evidence="1">Uncharacterized protein</fullName>
    </submittedName>
</protein>
<name>A0ABQ7KXK3_BRACM</name>
<sequence>MCGKTNSKTSTNRRRCVNSRSCGDACRNWLIRSRVLWIVSGEVKCMESSEEDFDDSDEWSF</sequence>
<accession>A0ABQ7KXK3</accession>
<evidence type="ECO:0000313" key="2">
    <source>
        <dbReference type="Proteomes" id="UP000823674"/>
    </source>
</evidence>
<proteinExistence type="predicted"/>
<reference evidence="1 2" key="1">
    <citation type="submission" date="2021-03" db="EMBL/GenBank/DDBJ databases">
        <authorList>
            <person name="King G.J."/>
            <person name="Bancroft I."/>
            <person name="Baten A."/>
            <person name="Bloomfield J."/>
            <person name="Borpatragohain P."/>
            <person name="He Z."/>
            <person name="Irish N."/>
            <person name="Irwin J."/>
            <person name="Liu K."/>
            <person name="Mauleon R.P."/>
            <person name="Moore J."/>
            <person name="Morris R."/>
            <person name="Ostergaard L."/>
            <person name="Wang B."/>
            <person name="Wells R."/>
        </authorList>
    </citation>
    <scope>NUCLEOTIDE SEQUENCE [LARGE SCALE GENOMIC DNA]</scope>
    <source>
        <strain evidence="1">R-o-18</strain>
        <tissue evidence="1">Leaf</tissue>
    </source>
</reference>
<evidence type="ECO:0000313" key="1">
    <source>
        <dbReference type="EMBL" id="KAG5378961.1"/>
    </source>
</evidence>
<comment type="caution">
    <text evidence="1">The sequence shown here is derived from an EMBL/GenBank/DDBJ whole genome shotgun (WGS) entry which is preliminary data.</text>
</comment>
<dbReference type="EMBL" id="JADBGQ010000009">
    <property type="protein sequence ID" value="KAG5378961.1"/>
    <property type="molecule type" value="Genomic_DNA"/>
</dbReference>
<organism evidence="1 2">
    <name type="scientific">Brassica rapa subsp. trilocularis</name>
    <dbReference type="NCBI Taxonomy" id="1813537"/>
    <lineage>
        <taxon>Eukaryota</taxon>
        <taxon>Viridiplantae</taxon>
        <taxon>Streptophyta</taxon>
        <taxon>Embryophyta</taxon>
        <taxon>Tracheophyta</taxon>
        <taxon>Spermatophyta</taxon>
        <taxon>Magnoliopsida</taxon>
        <taxon>eudicotyledons</taxon>
        <taxon>Gunneridae</taxon>
        <taxon>Pentapetalae</taxon>
        <taxon>rosids</taxon>
        <taxon>malvids</taxon>
        <taxon>Brassicales</taxon>
        <taxon>Brassicaceae</taxon>
        <taxon>Brassiceae</taxon>
        <taxon>Brassica</taxon>
    </lineage>
</organism>
<gene>
    <name evidence="1" type="primary">A07g505140.1_BraROA</name>
    <name evidence="1" type="ORF">IGI04_026803</name>
</gene>
<keyword evidence="2" id="KW-1185">Reference proteome</keyword>
<dbReference type="Proteomes" id="UP000823674">
    <property type="component" value="Chromosome A07"/>
</dbReference>